<sequence>MMSGEGKEEMQQADEVKLDLAVHKSDNEMFCLAEIISYVGESAALMSSTRSPSELDRNQENVVVKSRHNCEPPQIGVLSEVHHDSQRITVATVPPLFRWDSHEIAVTGVTSGFVVAIAIAIQSPVGDSSRLPAKVKEKVNEANVVQFIIARDKDQGEERPETLGTTRESLPEKGRDHDNNKGEEHPETSGTTEESLPETGHDQDNGDGEIEEERREQELIFNYARSLVENVKEKCSIYKVHSGLRKGSAKHYEPVLVSIGPYHYGKRPVQDMEKHKIDYKEVLLHRVKENSIDTYKKALEDERGKPRALDCYADTFRMDVDSFKECMLRDGFFMIELFWRKKNFDECKDSSNDIVFNIRWMKPRLARDMLLFENQIPLLVLRAMFSLTEQTTQEVDFVPLVLNFFEFNGKTIPCDMNLTNRLDDIPHLLGLVYEALVFGNEGKDLVPGPPVQLNMKQKLVQWLIGTGWVRLTCKEEAALFSGRKKKVSAPGPPVQLNGMWTSLKSFTWTVFVRLIEKTFRLKKAQQQNDEQKSCEFIRTGMALEQVGVTFVREEDDVAFYDIKFSSTGILSIPRLLIDDNTESFFRNLVAYEQYSEKNSLHRVVDYLHVMDCLINTSRDVEVLRHCGIIDNRIGDDKKVSTMFNRLCSDVYFNQNEFLYKRMFDDVNKFCMDRTNAWKATLKNEYFGSPWSIISFVAAVLLLLFTATEAVYSVLSYYHSNSSGTATSPSP</sequence>
<dbReference type="PANTHER" id="PTHR31170">
    <property type="entry name" value="BNAC04G53230D PROTEIN"/>
    <property type="match status" value="1"/>
</dbReference>
<keyword evidence="2" id="KW-1133">Transmembrane helix</keyword>
<evidence type="ECO:0000313" key="3">
    <source>
        <dbReference type="EMBL" id="GMN64748.1"/>
    </source>
</evidence>
<keyword evidence="2" id="KW-0812">Transmembrane</keyword>
<organism evidence="3 4">
    <name type="scientific">Ficus carica</name>
    <name type="common">Common fig</name>
    <dbReference type="NCBI Taxonomy" id="3494"/>
    <lineage>
        <taxon>Eukaryota</taxon>
        <taxon>Viridiplantae</taxon>
        <taxon>Streptophyta</taxon>
        <taxon>Embryophyta</taxon>
        <taxon>Tracheophyta</taxon>
        <taxon>Spermatophyta</taxon>
        <taxon>Magnoliopsida</taxon>
        <taxon>eudicotyledons</taxon>
        <taxon>Gunneridae</taxon>
        <taxon>Pentapetalae</taxon>
        <taxon>rosids</taxon>
        <taxon>fabids</taxon>
        <taxon>Rosales</taxon>
        <taxon>Moraceae</taxon>
        <taxon>Ficeae</taxon>
        <taxon>Ficus</taxon>
    </lineage>
</organism>
<keyword evidence="4" id="KW-1185">Reference proteome</keyword>
<dbReference type="EMBL" id="BTGU01000193">
    <property type="protein sequence ID" value="GMN64748.1"/>
    <property type="molecule type" value="Genomic_DNA"/>
</dbReference>
<proteinExistence type="predicted"/>
<dbReference type="Proteomes" id="UP001187192">
    <property type="component" value="Unassembled WGS sequence"/>
</dbReference>
<feature type="compositionally biased region" description="Basic and acidic residues" evidence="1">
    <location>
        <begin position="151"/>
        <end position="161"/>
    </location>
</feature>
<protein>
    <submittedName>
        <fullName evidence="3">Uncharacterized protein</fullName>
    </submittedName>
</protein>
<feature type="compositionally biased region" description="Basic and acidic residues" evidence="1">
    <location>
        <begin position="169"/>
        <end position="187"/>
    </location>
</feature>
<gene>
    <name evidence="3" type="ORF">TIFTF001_033821</name>
</gene>
<dbReference type="InterPro" id="IPR004158">
    <property type="entry name" value="DUF247_pln"/>
</dbReference>
<dbReference type="Pfam" id="PF03140">
    <property type="entry name" value="DUF247"/>
    <property type="match status" value="1"/>
</dbReference>
<dbReference type="AlphaFoldDB" id="A0AA88DZG6"/>
<feature type="region of interest" description="Disordered" evidence="1">
    <location>
        <begin position="151"/>
        <end position="212"/>
    </location>
</feature>
<keyword evidence="2" id="KW-0472">Membrane</keyword>
<feature type="transmembrane region" description="Helical" evidence="2">
    <location>
        <begin position="690"/>
        <end position="714"/>
    </location>
</feature>
<accession>A0AA88DZG6</accession>
<dbReference type="PANTHER" id="PTHR31170:SF17">
    <property type="match status" value="1"/>
</dbReference>
<evidence type="ECO:0000256" key="1">
    <source>
        <dbReference type="SAM" id="MobiDB-lite"/>
    </source>
</evidence>
<reference evidence="3" key="1">
    <citation type="submission" date="2023-07" db="EMBL/GenBank/DDBJ databases">
        <title>draft genome sequence of fig (Ficus carica).</title>
        <authorList>
            <person name="Takahashi T."/>
            <person name="Nishimura K."/>
        </authorList>
    </citation>
    <scope>NUCLEOTIDE SEQUENCE</scope>
</reference>
<comment type="caution">
    <text evidence="3">The sequence shown here is derived from an EMBL/GenBank/DDBJ whole genome shotgun (WGS) entry which is preliminary data.</text>
</comment>
<evidence type="ECO:0000313" key="4">
    <source>
        <dbReference type="Proteomes" id="UP001187192"/>
    </source>
</evidence>
<name>A0AA88DZG6_FICCA</name>
<evidence type="ECO:0000256" key="2">
    <source>
        <dbReference type="SAM" id="Phobius"/>
    </source>
</evidence>